<name>A6DUH4_9BACT</name>
<protein>
    <recommendedName>
        <fullName evidence="3">Lipoprotein</fullName>
    </recommendedName>
</protein>
<accession>A6DUH4</accession>
<dbReference type="RefSeq" id="WP_007281457.1">
    <property type="nucleotide sequence ID" value="NZ_ABCK01000059.1"/>
</dbReference>
<dbReference type="Proteomes" id="UP000004947">
    <property type="component" value="Unassembled WGS sequence"/>
</dbReference>
<dbReference type="PROSITE" id="PS51257">
    <property type="entry name" value="PROKAR_LIPOPROTEIN"/>
    <property type="match status" value="1"/>
</dbReference>
<dbReference type="AlphaFoldDB" id="A6DUH4"/>
<organism evidence="1 2">
    <name type="scientific">Lentisphaera araneosa HTCC2155</name>
    <dbReference type="NCBI Taxonomy" id="313628"/>
    <lineage>
        <taxon>Bacteria</taxon>
        <taxon>Pseudomonadati</taxon>
        <taxon>Lentisphaerota</taxon>
        <taxon>Lentisphaeria</taxon>
        <taxon>Lentisphaerales</taxon>
        <taxon>Lentisphaeraceae</taxon>
        <taxon>Lentisphaera</taxon>
    </lineage>
</organism>
<keyword evidence="2" id="KW-1185">Reference proteome</keyword>
<dbReference type="EMBL" id="ABCK01000059">
    <property type="protein sequence ID" value="EDM24709.1"/>
    <property type="molecule type" value="Genomic_DNA"/>
</dbReference>
<evidence type="ECO:0000313" key="2">
    <source>
        <dbReference type="Proteomes" id="UP000004947"/>
    </source>
</evidence>
<comment type="caution">
    <text evidence="1">The sequence shown here is derived from an EMBL/GenBank/DDBJ whole genome shotgun (WGS) entry which is preliminary data.</text>
</comment>
<sequence length="144" mass="16403">MLKVIILSLIILLFSCSENNSQITSTYFEKEYAKEIDFLNQNIADIYSQCKANGKVSKEINDQLLNSKILEISIWEYLKDDKNGYSLKSSEETIGSSTSNLINPSKVGETTITKWSHNKGDIYEYQKMVTVIDTKKIGYAIKIK</sequence>
<proteinExistence type="predicted"/>
<gene>
    <name evidence="1" type="ORF">LNTAR_12952</name>
</gene>
<evidence type="ECO:0008006" key="3">
    <source>
        <dbReference type="Google" id="ProtNLM"/>
    </source>
</evidence>
<reference evidence="1 2" key="1">
    <citation type="journal article" date="2010" name="J. Bacteriol.">
        <title>Genome sequence of Lentisphaera araneosa HTCC2155T, the type species of the order Lentisphaerales in the phylum Lentisphaerae.</title>
        <authorList>
            <person name="Thrash J.C."/>
            <person name="Cho J.C."/>
            <person name="Vergin K.L."/>
            <person name="Morris R.M."/>
            <person name="Giovannoni S.J."/>
        </authorList>
    </citation>
    <scope>NUCLEOTIDE SEQUENCE [LARGE SCALE GENOMIC DNA]</scope>
    <source>
        <strain evidence="1 2">HTCC2155</strain>
    </source>
</reference>
<evidence type="ECO:0000313" key="1">
    <source>
        <dbReference type="EMBL" id="EDM24709.1"/>
    </source>
</evidence>